<proteinExistence type="predicted"/>
<keyword evidence="1" id="KW-1133">Transmembrane helix</keyword>
<gene>
    <name evidence="3" type="ORF">RGC78_02435</name>
</gene>
<dbReference type="EMBL" id="JAVJAN010000005">
    <property type="protein sequence ID" value="MDR5586318.1"/>
    <property type="molecule type" value="Genomic_DNA"/>
</dbReference>
<evidence type="ECO:0000256" key="1">
    <source>
        <dbReference type="SAM" id="Phobius"/>
    </source>
</evidence>
<keyword evidence="1" id="KW-0812">Transmembrane</keyword>
<dbReference type="Proteomes" id="UP001256646">
    <property type="component" value="Unassembled WGS sequence"/>
</dbReference>
<reference evidence="3 4" key="1">
    <citation type="submission" date="2023-09" db="EMBL/GenBank/DDBJ databases">
        <authorList>
            <person name="Zhai L."/>
        </authorList>
    </citation>
    <scope>NUCLEOTIDE SEQUENCE [LARGE SCALE GENOMIC DNA]</scope>
    <source>
        <strain evidence="3 4">5 N-1</strain>
    </source>
</reference>
<dbReference type="RefSeq" id="WP_252225856.1">
    <property type="nucleotide sequence ID" value="NZ_JAVJAN010000005.1"/>
</dbReference>
<keyword evidence="4" id="KW-1185">Reference proteome</keyword>
<comment type="caution">
    <text evidence="3">The sequence shown here is derived from an EMBL/GenBank/DDBJ whole genome shotgun (WGS) entry which is preliminary data.</text>
</comment>
<protein>
    <submittedName>
        <fullName evidence="3">DUF4179 domain-containing protein</fullName>
    </submittedName>
</protein>
<dbReference type="Gene3D" id="2.60.40.1630">
    <property type="entry name" value="bacillus anthracis domain"/>
    <property type="match status" value="1"/>
</dbReference>
<evidence type="ECO:0000259" key="2">
    <source>
        <dbReference type="Pfam" id="PF13786"/>
    </source>
</evidence>
<sequence length="354" mass="40099">MNKDIYDMLNEVNINIDDYEKEDFNDLEKKKIKSNFRKSISKKKPRKRGMITATIIVALTIGMLGSNIGVSALSKVSYIISNDIASFLGIERNLDEYKTVINKSITDKGITVQLNEVILDGDEMTVSYNVIYDKKLDVIYDKKLEKDESWHGFNSISVNGKELNTGSSGRSRNIDDYTTQSVITYSLKNCDLNGELNIKFVSSNVMINDKEQKGKWNFEFKTNGDQLRIDTKEMSLNNKFTLENGNEYILEKYTDNSLGQKIYASINYSNSKSTYALALKGSDDLGNKVEFYLSHGDKNSGLFKIETIDGNLNENAKLLKLTPYAAKYPENSGKMDGEYKQVGEEFTIDLSKLK</sequence>
<accession>A0ABU1EDD6</accession>
<evidence type="ECO:0000313" key="4">
    <source>
        <dbReference type="Proteomes" id="UP001256646"/>
    </source>
</evidence>
<dbReference type="Pfam" id="PF13786">
    <property type="entry name" value="DUF4179"/>
    <property type="match status" value="1"/>
</dbReference>
<dbReference type="InterPro" id="IPR025436">
    <property type="entry name" value="DUF4179"/>
</dbReference>
<organism evidence="3 4">
    <name type="scientific">Clostridium aquiflavi</name>
    <dbReference type="NCBI Taxonomy" id="3073603"/>
    <lineage>
        <taxon>Bacteria</taxon>
        <taxon>Bacillati</taxon>
        <taxon>Bacillota</taxon>
        <taxon>Clostridia</taxon>
        <taxon>Eubacteriales</taxon>
        <taxon>Clostridiaceae</taxon>
        <taxon>Clostridium</taxon>
    </lineage>
</organism>
<evidence type="ECO:0000313" key="3">
    <source>
        <dbReference type="EMBL" id="MDR5586318.1"/>
    </source>
</evidence>
<keyword evidence="1" id="KW-0472">Membrane</keyword>
<feature type="domain" description="DUF4179" evidence="2">
    <location>
        <begin position="42"/>
        <end position="130"/>
    </location>
</feature>
<feature type="transmembrane region" description="Helical" evidence="1">
    <location>
        <begin position="50"/>
        <end position="73"/>
    </location>
</feature>
<name>A0ABU1EDD6_9CLOT</name>